<evidence type="ECO:0000256" key="1">
    <source>
        <dbReference type="SAM" id="MobiDB-lite"/>
    </source>
</evidence>
<dbReference type="WBParaSite" id="PSU_v2.g20149.t1">
    <property type="protein sequence ID" value="PSU_v2.g20149.t1"/>
    <property type="gene ID" value="PSU_v2.g20149"/>
</dbReference>
<reference evidence="3" key="1">
    <citation type="submission" date="2022-11" db="UniProtKB">
        <authorList>
            <consortium name="WormBaseParasite"/>
        </authorList>
    </citation>
    <scope>IDENTIFICATION</scope>
</reference>
<evidence type="ECO:0000313" key="3">
    <source>
        <dbReference type="WBParaSite" id="PSU_v2.g20149.t1"/>
    </source>
</evidence>
<proteinExistence type="predicted"/>
<organism evidence="2 3">
    <name type="scientific">Panagrolaimus superbus</name>
    <dbReference type="NCBI Taxonomy" id="310955"/>
    <lineage>
        <taxon>Eukaryota</taxon>
        <taxon>Metazoa</taxon>
        <taxon>Ecdysozoa</taxon>
        <taxon>Nematoda</taxon>
        <taxon>Chromadorea</taxon>
        <taxon>Rhabditida</taxon>
        <taxon>Tylenchina</taxon>
        <taxon>Panagrolaimomorpha</taxon>
        <taxon>Panagrolaimoidea</taxon>
        <taxon>Panagrolaimidae</taxon>
        <taxon>Panagrolaimus</taxon>
    </lineage>
</organism>
<protein>
    <submittedName>
        <fullName evidence="3">Uncharacterized protein</fullName>
    </submittedName>
</protein>
<dbReference type="AlphaFoldDB" id="A0A914YRY2"/>
<evidence type="ECO:0000313" key="2">
    <source>
        <dbReference type="Proteomes" id="UP000887577"/>
    </source>
</evidence>
<name>A0A914YRY2_9BILA</name>
<accession>A0A914YRY2</accession>
<keyword evidence="2" id="KW-1185">Reference proteome</keyword>
<sequence>MDLNKSSHDQHHEVADKRNDQKSKLDEMAAKFDDKISILEKKYVENCEEILQNIAPNYMYSQNFDKFLTENLQFPSLDKICEMIKKRPREIFERIPGIEIQAAGFSHWLSLESKQPSFRRQKLDDKGFLECIDFAEPDLKNYTEEDEKDDEEMIKYLDLRYGSVFDNIADEIHDIKLAEEDEKKKKAQLKKGWNASKRFVAPGMEEEEIVQKVAPLIIRVDRMKIFRDIFDIDKRSLVSKILPPATQFVGNEPAMAKLFPLNETIYGTVVPDELPYHLELDHIINVLKRKKIYSLNEFQRLVVHLIQYPFMRKVPMMPLSNLLICAEQFHGFQTVLAPVLIKLVVEYKELNEYGEAPRELRFNRNPYILIVALNESDCLPLYQAFQPYLKGCQISVPPSGLTNVKLQQNLLHGCDIFLSDRRKLEFIRNGEIDLCNLRHVIFLDIDRFIDGNESLISDVHKYVQLALEKKRYDSGKKVSAKENFDVQYIFQTYKEFTNWNYFDQLLYRTQPVRDNLALILPYDYNAYNLNQK</sequence>
<feature type="region of interest" description="Disordered" evidence="1">
    <location>
        <begin position="1"/>
        <end position="24"/>
    </location>
</feature>
<dbReference type="Proteomes" id="UP000887577">
    <property type="component" value="Unplaced"/>
</dbReference>